<dbReference type="EMBL" id="FO203427">
    <property type="protein sequence ID" value="CCH48861.1"/>
    <property type="molecule type" value="Genomic_DNA"/>
</dbReference>
<keyword evidence="6 11" id="KW-0418">Kinase</keyword>
<dbReference type="SMART" id="SM00388">
    <property type="entry name" value="HisKA"/>
    <property type="match status" value="1"/>
</dbReference>
<keyword evidence="9" id="KW-0812">Transmembrane</keyword>
<gene>
    <name evidence="11" type="ordered locus">BN4_11626</name>
</gene>
<keyword evidence="4" id="KW-0808">Transferase</keyword>
<evidence type="ECO:0000256" key="8">
    <source>
        <dbReference type="ARBA" id="ARBA00023012"/>
    </source>
</evidence>
<evidence type="ECO:0000259" key="10">
    <source>
        <dbReference type="PROSITE" id="PS50109"/>
    </source>
</evidence>
<feature type="transmembrane region" description="Helical" evidence="9">
    <location>
        <begin position="225"/>
        <end position="243"/>
    </location>
</feature>
<comment type="catalytic activity">
    <reaction evidence="1">
        <text>ATP + protein L-histidine = ADP + protein N-phospho-L-histidine.</text>
        <dbReference type="EC" id="2.7.13.3"/>
    </reaction>
</comment>
<dbReference type="CDD" id="cd00082">
    <property type="entry name" value="HisKA"/>
    <property type="match status" value="1"/>
</dbReference>
<dbReference type="InterPro" id="IPR036890">
    <property type="entry name" value="HATPase_C_sf"/>
</dbReference>
<organism evidence="11 12">
    <name type="scientific">Pseudodesulfovibrio piezophilus (strain DSM 21447 / JCM 15486 / C1TLV30)</name>
    <name type="common">Desulfovibrio piezophilus</name>
    <dbReference type="NCBI Taxonomy" id="1322246"/>
    <lineage>
        <taxon>Bacteria</taxon>
        <taxon>Pseudomonadati</taxon>
        <taxon>Thermodesulfobacteriota</taxon>
        <taxon>Desulfovibrionia</taxon>
        <taxon>Desulfovibrionales</taxon>
        <taxon>Desulfovibrionaceae</taxon>
    </lineage>
</organism>
<dbReference type="InterPro" id="IPR004358">
    <property type="entry name" value="Sig_transdc_His_kin-like_C"/>
</dbReference>
<dbReference type="HOGENOM" id="CLU_000445_89_29_7"/>
<evidence type="ECO:0000256" key="4">
    <source>
        <dbReference type="ARBA" id="ARBA00022679"/>
    </source>
</evidence>
<dbReference type="PANTHER" id="PTHR43065">
    <property type="entry name" value="SENSOR HISTIDINE KINASE"/>
    <property type="match status" value="1"/>
</dbReference>
<dbReference type="GO" id="GO:0005524">
    <property type="term" value="F:ATP binding"/>
    <property type="evidence" value="ECO:0007669"/>
    <property type="project" value="UniProtKB-KW"/>
</dbReference>
<dbReference type="Pfam" id="PF00512">
    <property type="entry name" value="HisKA"/>
    <property type="match status" value="1"/>
</dbReference>
<evidence type="ECO:0000256" key="5">
    <source>
        <dbReference type="ARBA" id="ARBA00022741"/>
    </source>
</evidence>
<dbReference type="InterPro" id="IPR036097">
    <property type="entry name" value="HisK_dim/P_sf"/>
</dbReference>
<evidence type="ECO:0000313" key="12">
    <source>
        <dbReference type="Proteomes" id="UP000011724"/>
    </source>
</evidence>
<dbReference type="SUPFAM" id="SSF47384">
    <property type="entry name" value="Homodimeric domain of signal transducing histidine kinase"/>
    <property type="match status" value="1"/>
</dbReference>
<evidence type="ECO:0000256" key="1">
    <source>
        <dbReference type="ARBA" id="ARBA00000085"/>
    </source>
</evidence>
<keyword evidence="9" id="KW-1133">Transmembrane helix</keyword>
<dbReference type="Proteomes" id="UP000011724">
    <property type="component" value="Chromosome"/>
</dbReference>
<dbReference type="PANTHER" id="PTHR43065:SF10">
    <property type="entry name" value="PEROXIDE STRESS-ACTIVATED HISTIDINE KINASE MAK3"/>
    <property type="match status" value="1"/>
</dbReference>
<dbReference type="EC" id="2.7.13.3" evidence="2"/>
<dbReference type="PROSITE" id="PS50109">
    <property type="entry name" value="HIS_KIN"/>
    <property type="match status" value="1"/>
</dbReference>
<keyword evidence="7" id="KW-0067">ATP-binding</keyword>
<accession>M1WK25</accession>
<dbReference type="Pfam" id="PF02518">
    <property type="entry name" value="HATPase_c"/>
    <property type="match status" value="1"/>
</dbReference>
<evidence type="ECO:0000313" key="11">
    <source>
        <dbReference type="EMBL" id="CCH48861.1"/>
    </source>
</evidence>
<keyword evidence="9" id="KW-0472">Membrane</keyword>
<dbReference type="InterPro" id="IPR005467">
    <property type="entry name" value="His_kinase_dom"/>
</dbReference>
<sequence>MEVHSSGKEKGPLVALVLALIVLGLGSLYLTWRSIAHQRELVEDHMIMTGSSILRGVDNNLTRIMRSLRMNSQAAPLFPAMAEELFTELAKSEDIVFITLYDDDSHVLVTSDKGKNNPSLELPGNVTRNIEVGRAWHVMAEFGKQGVLISGLKVNPGIAALATGKAPQGRGDGMMHQGMMMGQGRGHGADRFDREPPPIYLVVGFNAEKHLDQFRQYRRAATYQTGYVFLAAVVLWSLVFAYLRRRGEGRKLVRMERFQNKLLDNMPDGLVTLGESGEIMAANHSAKKLLAPAKAEGEEEGNGQAAPEIIGVNWCDFPFGRHIDDLTCIAPYEWEQFDYQGRQLEILSLPFQASDEDAAPELGQRLVLLRDRTEIRSLEEDLNEANRLAAIGSLAAGVAHEVRNPLSSLRGFAQLFANKLKGQPPLDQYATTMVQEADRLNRVVTDLLYLAKPRQLDPVAVNLSDVGESLRQLMRFDFQSKETELTFEFGTDPAYADQDALRQILLNLISNSLDAIAACQDCDKPGHICLTSTHEDGGVWITVADDGPGMDPLMTDDVFKPFVTGKKTGTGLGLAIVQNIMRAHRGKVFIDSLPGAGLRVNLFFPDRDTEARS</sequence>
<name>M1WK25_PSEP2</name>
<evidence type="ECO:0000256" key="2">
    <source>
        <dbReference type="ARBA" id="ARBA00012438"/>
    </source>
</evidence>
<dbReference type="Gene3D" id="3.30.565.10">
    <property type="entry name" value="Histidine kinase-like ATPase, C-terminal domain"/>
    <property type="match status" value="1"/>
</dbReference>
<evidence type="ECO:0000256" key="6">
    <source>
        <dbReference type="ARBA" id="ARBA00022777"/>
    </source>
</evidence>
<evidence type="ECO:0000256" key="9">
    <source>
        <dbReference type="SAM" id="Phobius"/>
    </source>
</evidence>
<dbReference type="RefSeq" id="WP_015414905.1">
    <property type="nucleotide sequence ID" value="NC_020409.1"/>
</dbReference>
<keyword evidence="8" id="KW-0902">Two-component regulatory system</keyword>
<keyword evidence="3" id="KW-0597">Phosphoprotein</keyword>
<dbReference type="KEGG" id="dpi:BN4_11626"/>
<evidence type="ECO:0000256" key="3">
    <source>
        <dbReference type="ARBA" id="ARBA00022553"/>
    </source>
</evidence>
<dbReference type="InterPro" id="IPR003661">
    <property type="entry name" value="HisK_dim/P_dom"/>
</dbReference>
<keyword evidence="5" id="KW-0547">Nucleotide-binding</keyword>
<proteinExistence type="predicted"/>
<protein>
    <recommendedName>
        <fullName evidence="2">histidine kinase</fullName>
        <ecNumber evidence="2">2.7.13.3</ecNumber>
    </recommendedName>
</protein>
<evidence type="ECO:0000256" key="7">
    <source>
        <dbReference type="ARBA" id="ARBA00022840"/>
    </source>
</evidence>
<dbReference type="PATRIC" id="fig|879567.3.peg.1699"/>
<dbReference type="InterPro" id="IPR003594">
    <property type="entry name" value="HATPase_dom"/>
</dbReference>
<dbReference type="Gene3D" id="1.10.287.130">
    <property type="match status" value="1"/>
</dbReference>
<reference evidence="11 12" key="1">
    <citation type="journal article" date="2013" name="PLoS ONE">
        <title>The first genomic and proteomic characterization of a deep-sea sulfate reducer: insights into the piezophilic lifestyle of Desulfovibrio piezophilus.</title>
        <authorList>
            <person name="Pradel N."/>
            <person name="Ji B."/>
            <person name="Gimenez G."/>
            <person name="Talla E."/>
            <person name="Lenoble P."/>
            <person name="Garel M."/>
            <person name="Tamburini C."/>
            <person name="Fourquet P."/>
            <person name="Lebrun R."/>
            <person name="Bertin P."/>
            <person name="Denis Y."/>
            <person name="Pophillat M."/>
            <person name="Barbe V."/>
            <person name="Ollivier B."/>
            <person name="Dolla A."/>
        </authorList>
    </citation>
    <scope>NUCLEOTIDE SEQUENCE [LARGE SCALE GENOMIC DNA]</scope>
    <source>
        <strain evidence="12">DSM 10523 / SB164P1</strain>
    </source>
</reference>
<dbReference type="BioCyc" id="DPIE1322246:BN4_RS08150-MONOMER"/>
<feature type="domain" description="Histidine kinase" evidence="10">
    <location>
        <begin position="397"/>
        <end position="608"/>
    </location>
</feature>
<reference evidence="12" key="2">
    <citation type="journal article" date="2013" name="Stand. Genomic Sci.">
        <title>Complete genome sequence of Desulfocapsa sulfexigens, a marine deltaproteobacterium specialized in disproportionating inorganic sulfur compounds.</title>
        <authorList>
            <person name="Finster K.W."/>
            <person name="Kjeldsen K.U."/>
            <person name="Kube M."/>
            <person name="Reinhardt R."/>
            <person name="Mussmann M."/>
            <person name="Amann R."/>
            <person name="Schreiber L."/>
        </authorList>
    </citation>
    <scope>NUCLEOTIDE SEQUENCE [LARGE SCALE GENOMIC DNA]</scope>
    <source>
        <strain evidence="12">DSM 10523 / SB164P1</strain>
    </source>
</reference>
<dbReference type="SUPFAM" id="SSF55874">
    <property type="entry name" value="ATPase domain of HSP90 chaperone/DNA topoisomerase II/histidine kinase"/>
    <property type="match status" value="1"/>
</dbReference>
<dbReference type="PRINTS" id="PR00344">
    <property type="entry name" value="BCTRLSENSOR"/>
</dbReference>
<dbReference type="AlphaFoldDB" id="M1WK25"/>
<keyword evidence="12" id="KW-1185">Reference proteome</keyword>
<dbReference type="STRING" id="1322246.BN4_11626"/>
<dbReference type="GO" id="GO:0000155">
    <property type="term" value="F:phosphorelay sensor kinase activity"/>
    <property type="evidence" value="ECO:0007669"/>
    <property type="project" value="InterPro"/>
</dbReference>
<feature type="transmembrane region" description="Helical" evidence="9">
    <location>
        <begin position="12"/>
        <end position="32"/>
    </location>
</feature>
<dbReference type="SMART" id="SM00387">
    <property type="entry name" value="HATPase_c"/>
    <property type="match status" value="1"/>
</dbReference>
<dbReference type="OrthoDB" id="9773941at2"/>
<dbReference type="eggNOG" id="COG3852">
    <property type="taxonomic scope" value="Bacteria"/>
</dbReference>